<name>A0AAD9Z8Z0_9LECA</name>
<proteinExistence type="predicted"/>
<feature type="region of interest" description="Disordered" evidence="1">
    <location>
        <begin position="1"/>
        <end position="25"/>
    </location>
</feature>
<keyword evidence="3" id="KW-1185">Reference proteome</keyword>
<dbReference type="EMBL" id="JASNWA010000008">
    <property type="protein sequence ID" value="KAK3171653.1"/>
    <property type="molecule type" value="Genomic_DNA"/>
</dbReference>
<evidence type="ECO:0000313" key="3">
    <source>
        <dbReference type="Proteomes" id="UP001276659"/>
    </source>
</evidence>
<comment type="caution">
    <text evidence="2">The sequence shown here is derived from an EMBL/GenBank/DDBJ whole genome shotgun (WGS) entry which is preliminary data.</text>
</comment>
<feature type="compositionally biased region" description="Polar residues" evidence="1">
    <location>
        <begin position="1"/>
        <end position="22"/>
    </location>
</feature>
<accession>A0AAD9Z8Z0</accession>
<evidence type="ECO:0000313" key="2">
    <source>
        <dbReference type="EMBL" id="KAK3171653.1"/>
    </source>
</evidence>
<organism evidence="2 3">
    <name type="scientific">Lepraria neglecta</name>
    <dbReference type="NCBI Taxonomy" id="209136"/>
    <lineage>
        <taxon>Eukaryota</taxon>
        <taxon>Fungi</taxon>
        <taxon>Dikarya</taxon>
        <taxon>Ascomycota</taxon>
        <taxon>Pezizomycotina</taxon>
        <taxon>Lecanoromycetes</taxon>
        <taxon>OSLEUM clade</taxon>
        <taxon>Lecanoromycetidae</taxon>
        <taxon>Lecanorales</taxon>
        <taxon>Lecanorineae</taxon>
        <taxon>Stereocaulaceae</taxon>
        <taxon>Lepraria</taxon>
    </lineage>
</organism>
<protein>
    <submittedName>
        <fullName evidence="2">Uncharacterized protein</fullName>
    </submittedName>
</protein>
<gene>
    <name evidence="2" type="ORF">OEA41_003737</name>
</gene>
<sequence length="106" mass="11663">MGITSSKPSLTPKGQGSASVPTPKNRIYDICGPYPNLNKPLPPVPLRLAKRKTKYLPPPPEEVEYYSKKALPKVPERKGVVLVAPSAERRVKTWGDGDYGVEMFEG</sequence>
<reference evidence="2" key="1">
    <citation type="submission" date="2022-11" db="EMBL/GenBank/DDBJ databases">
        <title>Chromosomal genome sequence assembly and mating type (MAT) locus characterization of the leprose asexual lichenized fungus Lepraria neglecta (Nyl.) Erichsen.</title>
        <authorList>
            <person name="Allen J.L."/>
            <person name="Pfeffer B."/>
        </authorList>
    </citation>
    <scope>NUCLEOTIDE SEQUENCE</scope>
    <source>
        <strain evidence="2">Allen 5258</strain>
    </source>
</reference>
<evidence type="ECO:0000256" key="1">
    <source>
        <dbReference type="SAM" id="MobiDB-lite"/>
    </source>
</evidence>
<dbReference type="Proteomes" id="UP001276659">
    <property type="component" value="Unassembled WGS sequence"/>
</dbReference>
<dbReference type="AlphaFoldDB" id="A0AAD9Z8Z0"/>